<evidence type="ECO:0000313" key="3">
    <source>
        <dbReference type="Proteomes" id="UP001595765"/>
    </source>
</evidence>
<evidence type="ECO:0000259" key="1">
    <source>
        <dbReference type="PROSITE" id="PS51186"/>
    </source>
</evidence>
<evidence type="ECO:0000313" key="2">
    <source>
        <dbReference type="EMBL" id="MFC4031609.1"/>
    </source>
</evidence>
<dbReference type="PROSITE" id="PS51186">
    <property type="entry name" value="GNAT"/>
    <property type="match status" value="1"/>
</dbReference>
<gene>
    <name evidence="2" type="ORF">ACFO3J_08975</name>
</gene>
<dbReference type="InterPro" id="IPR000182">
    <property type="entry name" value="GNAT_dom"/>
</dbReference>
<accession>A0ABV8HI29</accession>
<dbReference type="SUPFAM" id="SSF55729">
    <property type="entry name" value="Acyl-CoA N-acyltransferases (Nat)"/>
    <property type="match status" value="1"/>
</dbReference>
<proteinExistence type="predicted"/>
<dbReference type="EMBL" id="JBHSBB010000008">
    <property type="protein sequence ID" value="MFC4031609.1"/>
    <property type="molecule type" value="Genomic_DNA"/>
</dbReference>
<name>A0ABV8HI29_9ACTN</name>
<feature type="domain" description="N-acetyltransferase" evidence="1">
    <location>
        <begin position="144"/>
        <end position="285"/>
    </location>
</feature>
<dbReference type="Proteomes" id="UP001595765">
    <property type="component" value="Unassembled WGS sequence"/>
</dbReference>
<organism evidence="2 3">
    <name type="scientific">Streptomyces polygonati</name>
    <dbReference type="NCBI Taxonomy" id="1617087"/>
    <lineage>
        <taxon>Bacteria</taxon>
        <taxon>Bacillati</taxon>
        <taxon>Actinomycetota</taxon>
        <taxon>Actinomycetes</taxon>
        <taxon>Kitasatosporales</taxon>
        <taxon>Streptomycetaceae</taxon>
        <taxon>Streptomyces</taxon>
    </lineage>
</organism>
<keyword evidence="3" id="KW-1185">Reference proteome</keyword>
<dbReference type="Gene3D" id="3.40.630.30">
    <property type="match status" value="1"/>
</dbReference>
<dbReference type="InterPro" id="IPR016181">
    <property type="entry name" value="Acyl_CoA_acyltransferase"/>
</dbReference>
<protein>
    <submittedName>
        <fullName evidence="2">GNAT family N-acetyltransferase</fullName>
    </submittedName>
</protein>
<comment type="caution">
    <text evidence="2">The sequence shown here is derived from an EMBL/GenBank/DDBJ whole genome shotgun (WGS) entry which is preliminary data.</text>
</comment>
<reference evidence="3" key="1">
    <citation type="journal article" date="2019" name="Int. J. Syst. Evol. Microbiol.">
        <title>The Global Catalogue of Microorganisms (GCM) 10K type strain sequencing project: providing services to taxonomists for standard genome sequencing and annotation.</title>
        <authorList>
            <consortium name="The Broad Institute Genomics Platform"/>
            <consortium name="The Broad Institute Genome Sequencing Center for Infectious Disease"/>
            <person name="Wu L."/>
            <person name="Ma J."/>
        </authorList>
    </citation>
    <scope>NUCLEOTIDE SEQUENCE [LARGE SCALE GENOMIC DNA]</scope>
    <source>
        <strain evidence="3">CGMCC 4.7237</strain>
    </source>
</reference>
<sequence>MDRPVNAVIPPALAEQSEAEALHDLETSAPQHVRAALGMEAVRLGGGVVLSMRDDPTRFWSKALGFGFDEPVTLELMEEVCGFYRKQGTPLAVVQLAPSVLPEDWAEICARTGLTAGSAWVKLACATRDALARADAPGRPADGLRAAPVTAAHAATWGSVMLRAFGMPADGGLADMVVSSVGGPDWRPFAAWDGEELVGTGTLRVKGDAGQFVAGATLPHARGRGGQSALLAARARAADEAGCRWLVAETGAEEPGTHNSSLHNMLRLGFEVQYERRNWIWRADE</sequence>
<dbReference type="RefSeq" id="WP_386427890.1">
    <property type="nucleotide sequence ID" value="NZ_JBHSBB010000008.1"/>
</dbReference>